<dbReference type="InterPro" id="IPR000683">
    <property type="entry name" value="Gfo/Idh/MocA-like_OxRdtase_N"/>
</dbReference>
<comment type="caution">
    <text evidence="2">The sequence shown here is derived from an EMBL/GenBank/DDBJ whole genome shotgun (WGS) entry which is preliminary data.</text>
</comment>
<dbReference type="AlphaFoldDB" id="A0A1F4S8C7"/>
<organism evidence="2 3">
    <name type="scientific">candidate division WOR-1 bacterium RIFOXYB2_FULL_36_35</name>
    <dbReference type="NCBI Taxonomy" id="1802578"/>
    <lineage>
        <taxon>Bacteria</taxon>
        <taxon>Bacillati</taxon>
        <taxon>Saganbacteria</taxon>
    </lineage>
</organism>
<dbReference type="PANTHER" id="PTHR43377">
    <property type="entry name" value="BILIVERDIN REDUCTASE A"/>
    <property type="match status" value="1"/>
</dbReference>
<sequence length="329" mass="38607">MFKAIIIGCGKIAGYFDSDLDSSVSSHARAYDNVPNIDVVAFIDTDLDKAQKLAKIYNCDSYGNDYISFINKHRPDVVSVCTPDNTHFEIINRMLINKVTPSVIFVEKPICSNSNEFNKIKLLSKRKNVAILINHSRRFNPKYINLKKMIQRNVFGKLIRADVFYYGGWKHNGVHVIDTLLFLFNENLFIRKIYGYMTTQYQNDLTLDVELLFDKNKAKIYLHAFDEKYYQLFDFDFKFEKARLKIENFENRYIFDEKFTNSKMESELIPRRLNLGKKNSSCIQNAINVISRYLKLKKANLIKDYSIDEAKTVMNIIWKGEKYASRFKK</sequence>
<name>A0A1F4S8C7_UNCSA</name>
<evidence type="ECO:0000313" key="2">
    <source>
        <dbReference type="EMBL" id="OGC16664.1"/>
    </source>
</evidence>
<dbReference type="Gene3D" id="3.30.360.10">
    <property type="entry name" value="Dihydrodipicolinate Reductase, domain 2"/>
    <property type="match status" value="1"/>
</dbReference>
<accession>A0A1F4S8C7</accession>
<dbReference type="GO" id="GO:0000166">
    <property type="term" value="F:nucleotide binding"/>
    <property type="evidence" value="ECO:0007669"/>
    <property type="project" value="InterPro"/>
</dbReference>
<feature type="domain" description="Gfo/Idh/MocA-like oxidoreductase N-terminal" evidence="1">
    <location>
        <begin position="3"/>
        <end position="135"/>
    </location>
</feature>
<dbReference type="Gene3D" id="3.40.50.720">
    <property type="entry name" value="NAD(P)-binding Rossmann-like Domain"/>
    <property type="match status" value="1"/>
</dbReference>
<evidence type="ECO:0000259" key="1">
    <source>
        <dbReference type="Pfam" id="PF01408"/>
    </source>
</evidence>
<dbReference type="Proteomes" id="UP000177905">
    <property type="component" value="Unassembled WGS sequence"/>
</dbReference>
<gene>
    <name evidence="2" type="ORF">A2290_03575</name>
</gene>
<dbReference type="InterPro" id="IPR036291">
    <property type="entry name" value="NAD(P)-bd_dom_sf"/>
</dbReference>
<dbReference type="SUPFAM" id="SSF51735">
    <property type="entry name" value="NAD(P)-binding Rossmann-fold domains"/>
    <property type="match status" value="1"/>
</dbReference>
<dbReference type="EMBL" id="MEUA01000005">
    <property type="protein sequence ID" value="OGC16664.1"/>
    <property type="molecule type" value="Genomic_DNA"/>
</dbReference>
<protein>
    <recommendedName>
        <fullName evidence="1">Gfo/Idh/MocA-like oxidoreductase N-terminal domain-containing protein</fullName>
    </recommendedName>
</protein>
<dbReference type="PANTHER" id="PTHR43377:SF1">
    <property type="entry name" value="BILIVERDIN REDUCTASE A"/>
    <property type="match status" value="1"/>
</dbReference>
<dbReference type="InterPro" id="IPR051450">
    <property type="entry name" value="Gfo/Idh/MocA_Oxidoreductases"/>
</dbReference>
<evidence type="ECO:0000313" key="3">
    <source>
        <dbReference type="Proteomes" id="UP000177905"/>
    </source>
</evidence>
<proteinExistence type="predicted"/>
<dbReference type="Pfam" id="PF01408">
    <property type="entry name" value="GFO_IDH_MocA"/>
    <property type="match status" value="1"/>
</dbReference>
<reference evidence="2 3" key="1">
    <citation type="journal article" date="2016" name="Nat. Commun.">
        <title>Thousands of microbial genomes shed light on interconnected biogeochemical processes in an aquifer system.</title>
        <authorList>
            <person name="Anantharaman K."/>
            <person name="Brown C.T."/>
            <person name="Hug L.A."/>
            <person name="Sharon I."/>
            <person name="Castelle C.J."/>
            <person name="Probst A.J."/>
            <person name="Thomas B.C."/>
            <person name="Singh A."/>
            <person name="Wilkins M.J."/>
            <person name="Karaoz U."/>
            <person name="Brodie E.L."/>
            <person name="Williams K.H."/>
            <person name="Hubbard S.S."/>
            <person name="Banfield J.F."/>
        </authorList>
    </citation>
    <scope>NUCLEOTIDE SEQUENCE [LARGE SCALE GENOMIC DNA]</scope>
</reference>